<evidence type="ECO:0000256" key="2">
    <source>
        <dbReference type="SAM" id="MobiDB-lite"/>
    </source>
</evidence>
<proteinExistence type="predicted"/>
<feature type="compositionally biased region" description="Polar residues" evidence="2">
    <location>
        <begin position="110"/>
        <end position="122"/>
    </location>
</feature>
<name>A0ABU6U4D6_9FABA</name>
<feature type="region of interest" description="Disordered" evidence="2">
    <location>
        <begin position="1"/>
        <end position="33"/>
    </location>
</feature>
<gene>
    <name evidence="3" type="ORF">PIB30_008376</name>
</gene>
<comment type="caution">
    <text evidence="3">The sequence shown here is derived from an EMBL/GenBank/DDBJ whole genome shotgun (WGS) entry which is preliminary data.</text>
</comment>
<feature type="compositionally biased region" description="Basic and acidic residues" evidence="2">
    <location>
        <begin position="132"/>
        <end position="143"/>
    </location>
</feature>
<protein>
    <submittedName>
        <fullName evidence="3">Uncharacterized protein</fullName>
    </submittedName>
</protein>
<sequence>MVERHIKPEKRRQWSTSGEEEMAKKKEKTEKRTKAICRKKEEKLSENMAKRNMNKTNRFKERLAELRAQHAEAQAQGIELPPIDEDAGFQSIEGRYLKVDDVHGVSTNTAETYKNTEVSTTGLLPPPPEPAIGHDVDDFRPTEPGHSPGVGHSIHN</sequence>
<dbReference type="Proteomes" id="UP001341840">
    <property type="component" value="Unassembled WGS sequence"/>
</dbReference>
<feature type="region of interest" description="Disordered" evidence="2">
    <location>
        <begin position="110"/>
        <end position="156"/>
    </location>
</feature>
<evidence type="ECO:0000256" key="1">
    <source>
        <dbReference type="SAM" id="Coils"/>
    </source>
</evidence>
<evidence type="ECO:0000313" key="4">
    <source>
        <dbReference type="Proteomes" id="UP001341840"/>
    </source>
</evidence>
<reference evidence="3 4" key="1">
    <citation type="journal article" date="2023" name="Plants (Basel)">
        <title>Bridging the Gap: Combining Genomics and Transcriptomics Approaches to Understand Stylosanthes scabra, an Orphan Legume from the Brazilian Caatinga.</title>
        <authorList>
            <person name="Ferreira-Neto J.R.C."/>
            <person name="da Silva M.D."/>
            <person name="Binneck E."/>
            <person name="de Melo N.F."/>
            <person name="da Silva R.H."/>
            <person name="de Melo A.L.T.M."/>
            <person name="Pandolfi V."/>
            <person name="Bustamante F.O."/>
            <person name="Brasileiro-Vidal A.C."/>
            <person name="Benko-Iseppon A.M."/>
        </authorList>
    </citation>
    <scope>NUCLEOTIDE SEQUENCE [LARGE SCALE GENOMIC DNA]</scope>
    <source>
        <tissue evidence="3">Leaves</tissue>
    </source>
</reference>
<keyword evidence="1" id="KW-0175">Coiled coil</keyword>
<accession>A0ABU6U4D6</accession>
<evidence type="ECO:0000313" key="3">
    <source>
        <dbReference type="EMBL" id="MED6155794.1"/>
    </source>
</evidence>
<organism evidence="3 4">
    <name type="scientific">Stylosanthes scabra</name>
    <dbReference type="NCBI Taxonomy" id="79078"/>
    <lineage>
        <taxon>Eukaryota</taxon>
        <taxon>Viridiplantae</taxon>
        <taxon>Streptophyta</taxon>
        <taxon>Embryophyta</taxon>
        <taxon>Tracheophyta</taxon>
        <taxon>Spermatophyta</taxon>
        <taxon>Magnoliopsida</taxon>
        <taxon>eudicotyledons</taxon>
        <taxon>Gunneridae</taxon>
        <taxon>Pentapetalae</taxon>
        <taxon>rosids</taxon>
        <taxon>fabids</taxon>
        <taxon>Fabales</taxon>
        <taxon>Fabaceae</taxon>
        <taxon>Papilionoideae</taxon>
        <taxon>50 kb inversion clade</taxon>
        <taxon>dalbergioids sensu lato</taxon>
        <taxon>Dalbergieae</taxon>
        <taxon>Pterocarpus clade</taxon>
        <taxon>Stylosanthes</taxon>
    </lineage>
</organism>
<keyword evidence="4" id="KW-1185">Reference proteome</keyword>
<feature type="coiled-coil region" evidence="1">
    <location>
        <begin position="49"/>
        <end position="76"/>
    </location>
</feature>
<dbReference type="EMBL" id="JASCZI010120847">
    <property type="protein sequence ID" value="MED6155794.1"/>
    <property type="molecule type" value="Genomic_DNA"/>
</dbReference>
<feature type="compositionally biased region" description="Basic and acidic residues" evidence="2">
    <location>
        <begin position="21"/>
        <end position="33"/>
    </location>
</feature>